<dbReference type="AlphaFoldDB" id="A0A1M5KQW4"/>
<dbReference type="STRING" id="947013.SAMN04488109_0790"/>
<dbReference type="EMBL" id="FQWQ01000001">
    <property type="protein sequence ID" value="SHG55177.1"/>
    <property type="molecule type" value="Genomic_DNA"/>
</dbReference>
<name>A0A1M5KQW4_9BACT</name>
<reference evidence="3 4" key="1">
    <citation type="submission" date="2016-11" db="EMBL/GenBank/DDBJ databases">
        <authorList>
            <person name="Jaros S."/>
            <person name="Januszkiewicz K."/>
            <person name="Wedrychowicz H."/>
        </authorList>
    </citation>
    <scope>NUCLEOTIDE SEQUENCE [LARGE SCALE GENOMIC DNA]</scope>
    <source>
        <strain evidence="3 4">DSM 24574</strain>
    </source>
</reference>
<dbReference type="PANTHER" id="PTHR43135:SF3">
    <property type="entry name" value="ALPHA-D-RIBOSE 1-METHYLPHOSPHONATE 5-TRIPHOSPHATE DIPHOSPHATASE"/>
    <property type="match status" value="1"/>
</dbReference>
<keyword evidence="4" id="KW-1185">Reference proteome</keyword>
<dbReference type="RefSeq" id="WP_073131250.1">
    <property type="nucleotide sequence ID" value="NZ_FQWQ01000001.1"/>
</dbReference>
<dbReference type="InterPro" id="IPR032466">
    <property type="entry name" value="Metal_Hydrolase"/>
</dbReference>
<evidence type="ECO:0000313" key="4">
    <source>
        <dbReference type="Proteomes" id="UP000184212"/>
    </source>
</evidence>
<accession>A0A1M5KQW4</accession>
<protein>
    <submittedName>
        <fullName evidence="3">Imidazolonepropionase</fullName>
    </submittedName>
</protein>
<feature type="chain" id="PRO_5012590029" evidence="1">
    <location>
        <begin position="21"/>
        <end position="662"/>
    </location>
</feature>
<evidence type="ECO:0000259" key="2">
    <source>
        <dbReference type="Pfam" id="PF01979"/>
    </source>
</evidence>
<dbReference type="Proteomes" id="UP000184212">
    <property type="component" value="Unassembled WGS sequence"/>
</dbReference>
<evidence type="ECO:0000256" key="1">
    <source>
        <dbReference type="SAM" id="SignalP"/>
    </source>
</evidence>
<dbReference type="PANTHER" id="PTHR43135">
    <property type="entry name" value="ALPHA-D-RIBOSE 1-METHYLPHOSPHONATE 5-TRIPHOSPHATE DIPHOSPHATASE"/>
    <property type="match status" value="1"/>
</dbReference>
<evidence type="ECO:0000313" key="3">
    <source>
        <dbReference type="EMBL" id="SHG55177.1"/>
    </source>
</evidence>
<dbReference type="Gene3D" id="2.30.40.10">
    <property type="entry name" value="Urease, subunit C, domain 1"/>
    <property type="match status" value="1"/>
</dbReference>
<sequence length="662" mass="73062">MKCVTLFVVFSLSLVCHAHAQSDTLQWTILMGGQKSGHFKHLKNADGSFTEWFQFNDRGRGDSTVIHYRLNDRGYMTWMDAKGVDYFKKPIFETFNIQNGIAAWENPVEKEQRKIQGDIVYIPLKMRGGVSYAYFFQTPDHSVNLLPAGREKLTALQEHTLKDGRKMSLVSLSGTGLTPQYVWLDSQRNFFALPSDWFAIVPKGDEGLNEELLVVQKGVEQNYYKDLKTKLARKVSGGLAVTHATLFNPKSGTAQPNSTILIENGTITQVGPGMSVTVPQGFQVVDVQGKFVMPGLWDMHVHYSQGTDGLLHLGNGITNVRDMGNSESLLDEKKQIDEGLVLGPRIQALCGFIDGAGPYAGPTGARINSVEEGIAAVKKYKTMGYTQIKLYSSLKPEWVKPIAAEAHRNGLRVSGHIPAHMLASEAIDAGYDEIQHMNMVFLNFLGKDLDTRTPVRFHAVAQNAASLDLTSAPVQAFIKQLVARKTVIDPTISFFETMFIPTKGKPVPTMAAVVDRLPLDLQREYKSGGALEVPAGMEDTYARSFQNMLRMVKVLHDNGVVIVPGTDDTPGFVLHKELENYVRAGIPNAAVLKIATLQSAMVAGKEKNYGTLEPGKAADIIVIDGNPLTNISDVRKVETVIKGQEIYQTKDLLNAVSIRYFK</sequence>
<dbReference type="OrthoDB" id="9797498at2"/>
<proteinExistence type="predicted"/>
<feature type="domain" description="Amidohydrolase-related" evidence="2">
    <location>
        <begin position="549"/>
        <end position="642"/>
    </location>
</feature>
<dbReference type="SUPFAM" id="SSF51556">
    <property type="entry name" value="Metallo-dependent hydrolases"/>
    <property type="match status" value="1"/>
</dbReference>
<keyword evidence="1" id="KW-0732">Signal</keyword>
<dbReference type="InterPro" id="IPR011059">
    <property type="entry name" value="Metal-dep_hydrolase_composite"/>
</dbReference>
<feature type="domain" description="Amidohydrolase-related" evidence="2">
    <location>
        <begin position="291"/>
        <end position="440"/>
    </location>
</feature>
<dbReference type="GO" id="GO:0016810">
    <property type="term" value="F:hydrolase activity, acting on carbon-nitrogen (but not peptide) bonds"/>
    <property type="evidence" value="ECO:0007669"/>
    <property type="project" value="InterPro"/>
</dbReference>
<feature type="signal peptide" evidence="1">
    <location>
        <begin position="1"/>
        <end position="20"/>
    </location>
</feature>
<dbReference type="InterPro" id="IPR051781">
    <property type="entry name" value="Metallo-dep_Hydrolase"/>
</dbReference>
<gene>
    <name evidence="3" type="ORF">SAMN04488109_0790</name>
</gene>
<dbReference type="SUPFAM" id="SSF51338">
    <property type="entry name" value="Composite domain of metallo-dependent hydrolases"/>
    <property type="match status" value="1"/>
</dbReference>
<dbReference type="Pfam" id="PF01979">
    <property type="entry name" value="Amidohydro_1"/>
    <property type="match status" value="2"/>
</dbReference>
<dbReference type="Gene3D" id="3.20.20.140">
    <property type="entry name" value="Metal-dependent hydrolases"/>
    <property type="match status" value="1"/>
</dbReference>
<organism evidence="3 4">
    <name type="scientific">Chryseolinea serpens</name>
    <dbReference type="NCBI Taxonomy" id="947013"/>
    <lineage>
        <taxon>Bacteria</taxon>
        <taxon>Pseudomonadati</taxon>
        <taxon>Bacteroidota</taxon>
        <taxon>Cytophagia</taxon>
        <taxon>Cytophagales</taxon>
        <taxon>Fulvivirgaceae</taxon>
        <taxon>Chryseolinea</taxon>
    </lineage>
</organism>
<dbReference type="InterPro" id="IPR006680">
    <property type="entry name" value="Amidohydro-rel"/>
</dbReference>